<dbReference type="InterPro" id="IPR018391">
    <property type="entry name" value="PQQ_b-propeller_rpt"/>
</dbReference>
<dbReference type="Pfam" id="PF13360">
    <property type="entry name" value="PQQ_2"/>
    <property type="match status" value="3"/>
</dbReference>
<feature type="binding site" evidence="5">
    <location>
        <position position="46"/>
    </location>
    <ligand>
        <name>ATP</name>
        <dbReference type="ChEBI" id="CHEBI:30616"/>
    </ligand>
</feature>
<dbReference type="Gene3D" id="1.10.510.10">
    <property type="entry name" value="Transferase(Phosphotransferase) domain 1"/>
    <property type="match status" value="1"/>
</dbReference>
<dbReference type="EMBL" id="BJMM01000002">
    <property type="protein sequence ID" value="GEB47915.1"/>
    <property type="molecule type" value="Genomic_DNA"/>
</dbReference>
<feature type="region of interest" description="Disordered" evidence="6">
    <location>
        <begin position="371"/>
        <end position="412"/>
    </location>
</feature>
<proteinExistence type="predicted"/>
<dbReference type="SUPFAM" id="SSF50998">
    <property type="entry name" value="Quinoprotein alcohol dehydrogenase-like"/>
    <property type="match status" value="1"/>
</dbReference>
<evidence type="ECO:0000256" key="6">
    <source>
        <dbReference type="SAM" id="MobiDB-lite"/>
    </source>
</evidence>
<evidence type="ECO:0000256" key="1">
    <source>
        <dbReference type="ARBA" id="ARBA00022679"/>
    </source>
</evidence>
<dbReference type="PANTHER" id="PTHR43289">
    <property type="entry name" value="MITOGEN-ACTIVATED PROTEIN KINASE KINASE KINASE 20-RELATED"/>
    <property type="match status" value="1"/>
</dbReference>
<dbReference type="PROSITE" id="PS00107">
    <property type="entry name" value="PROTEIN_KINASE_ATP"/>
    <property type="match status" value="1"/>
</dbReference>
<accession>A0A4Y3QRJ7</accession>
<dbReference type="Gene3D" id="2.130.10.10">
    <property type="entry name" value="YVTN repeat-like/Quinoprotein amine dehydrogenase"/>
    <property type="match status" value="2"/>
</dbReference>
<dbReference type="InterPro" id="IPR002372">
    <property type="entry name" value="PQQ_rpt_dom"/>
</dbReference>
<keyword evidence="1" id="KW-0808">Transferase</keyword>
<feature type="region of interest" description="Disordered" evidence="6">
    <location>
        <begin position="306"/>
        <end position="350"/>
    </location>
</feature>
<comment type="caution">
    <text evidence="8">The sequence shown here is derived from an EMBL/GenBank/DDBJ whole genome shotgun (WGS) entry which is preliminary data.</text>
</comment>
<evidence type="ECO:0000259" key="7">
    <source>
        <dbReference type="PROSITE" id="PS50011"/>
    </source>
</evidence>
<dbReference type="RefSeq" id="WP_086814545.1">
    <property type="nucleotide sequence ID" value="NZ_BJMM01000002.1"/>
</dbReference>
<dbReference type="InterPro" id="IPR017441">
    <property type="entry name" value="Protein_kinase_ATP_BS"/>
</dbReference>
<dbReference type="PANTHER" id="PTHR43289:SF34">
    <property type="entry name" value="SERINE_THREONINE-PROTEIN KINASE YBDM-RELATED"/>
    <property type="match status" value="1"/>
</dbReference>
<dbReference type="CDD" id="cd14014">
    <property type="entry name" value="STKc_PknB_like"/>
    <property type="match status" value="1"/>
</dbReference>
<reference evidence="8 9" key="1">
    <citation type="submission" date="2019-06" db="EMBL/GenBank/DDBJ databases">
        <title>Whole genome shotgun sequence of Streptomyces cacaoi subsp. cacaoi NBRC 12748.</title>
        <authorList>
            <person name="Hosoyama A."/>
            <person name="Uohara A."/>
            <person name="Ohji S."/>
            <person name="Ichikawa N."/>
        </authorList>
    </citation>
    <scope>NUCLEOTIDE SEQUENCE [LARGE SCALE GENOMIC DNA]</scope>
    <source>
        <strain evidence="8 9">NBRC 12748</strain>
    </source>
</reference>
<evidence type="ECO:0000313" key="8">
    <source>
        <dbReference type="EMBL" id="GEB47915.1"/>
    </source>
</evidence>
<organism evidence="8 9">
    <name type="scientific">Streptomyces cacaoi</name>
    <dbReference type="NCBI Taxonomy" id="1898"/>
    <lineage>
        <taxon>Bacteria</taxon>
        <taxon>Bacillati</taxon>
        <taxon>Actinomycetota</taxon>
        <taxon>Actinomycetes</taxon>
        <taxon>Kitasatosporales</taxon>
        <taxon>Streptomycetaceae</taxon>
        <taxon>Streptomyces</taxon>
    </lineage>
</organism>
<dbReference type="AlphaFoldDB" id="A0A4Y3QRJ7"/>
<keyword evidence="2 5" id="KW-0547">Nucleotide-binding</keyword>
<protein>
    <recommendedName>
        <fullName evidence="7">Protein kinase domain-containing protein</fullName>
    </recommendedName>
</protein>
<sequence length="755" mass="79793">METFKPTTPEDPKQVGPYRILARLGAGGMGSVYLGRSRSGRVAAVKVVRPELADDPEFRRRFEREAAASQQVNGAYTAAVVDADPTARTPWLATAFVRGTPLTEAVAAHGAWPERSVVALGAGLAEALHAIHLAGVVHRDLKPSNILLAPDGPRVIDFGISVMGDATALTQSGVILGSAGFMSPEQVLGQRIGPASDIFALGAVLTFAATAVGPFGTGTLPVLCFRTAYEAPDLSRLPRSLAEVVSRCLSKDERQRPTAAALLDQLAQDAGGSDDIASVLAGNDWVPAPVAATIAALPEVPHVPLPSLSEEETRTGAPGAGPAASSDGSLPASAQGNSPKESTGRGTPTRRWLLLSGGAAVAGALGITGWQLRDNGGSTAGDRSGGLGSTESRWMRKIRGGDNSDPELLPPDKLLYTDDSRLVAVRTTDGKREWAYRIDNTSEFMGGTGKFAYMAMPNRIEAVDVSKGRKAWGRFFPMVTDSSDPLVTEFDNDVVCLAGEGNLFLLSASTGESIKERKIGGDEAGATVDLVLNSGTVYVRTEQILHTMDSRTGKERWRRSLTDLSSTPVIADGKLFIVIGNRLYALGTRTGGEHWNVIAGRGASAAGDVRDFDLAVAGGLACVMTEQELQAFDANTGRKKWNLRLPYPDGVAVHYIPQFGMMLISSPADIRAVDPKSGKVTWTFKMAVEVGSSRARTVDGVTYIGGDSVMHALDTKSGEKKWEFTADGKRPVSTPVASRGTVYFRSDTALYAVEG</sequence>
<dbReference type="SMART" id="SM00220">
    <property type="entry name" value="S_TKc"/>
    <property type="match status" value="1"/>
</dbReference>
<dbReference type="InterPro" id="IPR011047">
    <property type="entry name" value="Quinoprotein_ADH-like_sf"/>
</dbReference>
<keyword evidence="3" id="KW-0418">Kinase</keyword>
<dbReference type="Gene3D" id="2.40.10.480">
    <property type="match status" value="1"/>
</dbReference>
<feature type="compositionally biased region" description="Polar residues" evidence="6">
    <location>
        <begin position="335"/>
        <end position="346"/>
    </location>
</feature>
<dbReference type="InterPro" id="IPR011009">
    <property type="entry name" value="Kinase-like_dom_sf"/>
</dbReference>
<dbReference type="PROSITE" id="PS50011">
    <property type="entry name" value="PROTEIN_KINASE_DOM"/>
    <property type="match status" value="1"/>
</dbReference>
<feature type="domain" description="Protein kinase" evidence="7">
    <location>
        <begin position="18"/>
        <end position="286"/>
    </location>
</feature>
<dbReference type="Gene3D" id="3.30.200.20">
    <property type="entry name" value="Phosphorylase Kinase, domain 1"/>
    <property type="match status" value="1"/>
</dbReference>
<feature type="compositionally biased region" description="Low complexity" evidence="6">
    <location>
        <begin position="316"/>
        <end position="334"/>
    </location>
</feature>
<evidence type="ECO:0000256" key="4">
    <source>
        <dbReference type="ARBA" id="ARBA00022840"/>
    </source>
</evidence>
<evidence type="ECO:0000256" key="5">
    <source>
        <dbReference type="PROSITE-ProRule" id="PRU10141"/>
    </source>
</evidence>
<dbReference type="InterPro" id="IPR000719">
    <property type="entry name" value="Prot_kinase_dom"/>
</dbReference>
<name>A0A4Y3QRJ7_STRCI</name>
<gene>
    <name evidence="8" type="ORF">SCA03_04660</name>
</gene>
<dbReference type="Pfam" id="PF00069">
    <property type="entry name" value="Pkinase"/>
    <property type="match status" value="1"/>
</dbReference>
<dbReference type="GO" id="GO:0004674">
    <property type="term" value="F:protein serine/threonine kinase activity"/>
    <property type="evidence" value="ECO:0007669"/>
    <property type="project" value="TreeGrafter"/>
</dbReference>
<evidence type="ECO:0000256" key="3">
    <source>
        <dbReference type="ARBA" id="ARBA00022777"/>
    </source>
</evidence>
<evidence type="ECO:0000256" key="2">
    <source>
        <dbReference type="ARBA" id="ARBA00022741"/>
    </source>
</evidence>
<evidence type="ECO:0000313" key="9">
    <source>
        <dbReference type="Proteomes" id="UP000319210"/>
    </source>
</evidence>
<dbReference type="SMART" id="SM00564">
    <property type="entry name" value="PQQ"/>
    <property type="match status" value="6"/>
</dbReference>
<dbReference type="InterPro" id="IPR008271">
    <property type="entry name" value="Ser/Thr_kinase_AS"/>
</dbReference>
<dbReference type="GO" id="GO:0005524">
    <property type="term" value="F:ATP binding"/>
    <property type="evidence" value="ECO:0007669"/>
    <property type="project" value="UniProtKB-UniRule"/>
</dbReference>
<keyword evidence="9" id="KW-1185">Reference proteome</keyword>
<dbReference type="InterPro" id="IPR015943">
    <property type="entry name" value="WD40/YVTN_repeat-like_dom_sf"/>
</dbReference>
<dbReference type="OrthoDB" id="155383at2"/>
<keyword evidence="4 5" id="KW-0067">ATP-binding</keyword>
<dbReference type="Proteomes" id="UP000319210">
    <property type="component" value="Unassembled WGS sequence"/>
</dbReference>
<dbReference type="SUPFAM" id="SSF56112">
    <property type="entry name" value="Protein kinase-like (PK-like)"/>
    <property type="match status" value="1"/>
</dbReference>
<dbReference type="PROSITE" id="PS00108">
    <property type="entry name" value="PROTEIN_KINASE_ST"/>
    <property type="match status" value="1"/>
</dbReference>